<keyword evidence="2" id="KW-0067">ATP-binding</keyword>
<dbReference type="GO" id="GO:0016887">
    <property type="term" value="F:ATP hydrolysis activity"/>
    <property type="evidence" value="ECO:0007669"/>
    <property type="project" value="InterPro"/>
</dbReference>
<dbReference type="PANTHER" id="PTHR19229:SF250">
    <property type="entry name" value="ABC TRANSPORTER DOMAIN-CONTAINING PROTEIN-RELATED"/>
    <property type="match status" value="1"/>
</dbReference>
<keyword evidence="3" id="KW-1133">Transmembrane helix</keyword>
<dbReference type="SMART" id="SM00382">
    <property type="entry name" value="AAA"/>
    <property type="match status" value="1"/>
</dbReference>
<dbReference type="PROSITE" id="PS50893">
    <property type="entry name" value="ABC_TRANSPORTER_2"/>
    <property type="match status" value="1"/>
</dbReference>
<dbReference type="Pfam" id="PF00005">
    <property type="entry name" value="ABC_tran"/>
    <property type="match status" value="1"/>
</dbReference>
<evidence type="ECO:0000256" key="2">
    <source>
        <dbReference type="ARBA" id="ARBA00022840"/>
    </source>
</evidence>
<feature type="transmembrane region" description="Helical" evidence="3">
    <location>
        <begin position="72"/>
        <end position="92"/>
    </location>
</feature>
<dbReference type="Proteomes" id="UP001321473">
    <property type="component" value="Unassembled WGS sequence"/>
</dbReference>
<feature type="transmembrane region" description="Helical" evidence="3">
    <location>
        <begin position="538"/>
        <end position="560"/>
    </location>
</feature>
<reference evidence="5 6" key="1">
    <citation type="journal article" date="2023" name="Arcadia Sci">
        <title>De novo assembly of a long-read Amblyomma americanum tick genome.</title>
        <authorList>
            <person name="Chou S."/>
            <person name="Poskanzer K.E."/>
            <person name="Rollins M."/>
            <person name="Thuy-Boun P.S."/>
        </authorList>
    </citation>
    <scope>NUCLEOTIDE SEQUENCE [LARGE SCALE GENOMIC DNA]</scope>
    <source>
        <strain evidence="5">F_SG_1</strain>
        <tissue evidence="5">Salivary glands</tissue>
    </source>
</reference>
<dbReference type="InterPro" id="IPR003593">
    <property type="entry name" value="AAA+_ATPase"/>
</dbReference>
<feature type="transmembrane region" description="Helical" evidence="3">
    <location>
        <begin position="135"/>
        <end position="157"/>
    </location>
</feature>
<evidence type="ECO:0000313" key="5">
    <source>
        <dbReference type="EMBL" id="KAK8776231.1"/>
    </source>
</evidence>
<feature type="transmembrane region" description="Helical" evidence="3">
    <location>
        <begin position="98"/>
        <end position="123"/>
    </location>
</feature>
<organism evidence="5 6">
    <name type="scientific">Amblyomma americanum</name>
    <name type="common">Lone star tick</name>
    <dbReference type="NCBI Taxonomy" id="6943"/>
    <lineage>
        <taxon>Eukaryota</taxon>
        <taxon>Metazoa</taxon>
        <taxon>Ecdysozoa</taxon>
        <taxon>Arthropoda</taxon>
        <taxon>Chelicerata</taxon>
        <taxon>Arachnida</taxon>
        <taxon>Acari</taxon>
        <taxon>Parasitiformes</taxon>
        <taxon>Ixodida</taxon>
        <taxon>Ixodoidea</taxon>
        <taxon>Ixodidae</taxon>
        <taxon>Amblyomminae</taxon>
        <taxon>Amblyomma</taxon>
    </lineage>
</organism>
<dbReference type="GO" id="GO:0005524">
    <property type="term" value="F:ATP binding"/>
    <property type="evidence" value="ECO:0007669"/>
    <property type="project" value="UniProtKB-KW"/>
</dbReference>
<protein>
    <recommendedName>
        <fullName evidence="4">ABC transporter domain-containing protein</fullName>
    </recommendedName>
</protein>
<evidence type="ECO:0000313" key="6">
    <source>
        <dbReference type="Proteomes" id="UP001321473"/>
    </source>
</evidence>
<feature type="domain" description="ABC transporter" evidence="4">
    <location>
        <begin position="258"/>
        <end position="442"/>
    </location>
</feature>
<evidence type="ECO:0000256" key="1">
    <source>
        <dbReference type="ARBA" id="ARBA00022741"/>
    </source>
</evidence>
<dbReference type="SUPFAM" id="SSF52540">
    <property type="entry name" value="P-loop containing nucleoside triphosphate hydrolases"/>
    <property type="match status" value="1"/>
</dbReference>
<feature type="transmembrane region" description="Helical" evidence="3">
    <location>
        <begin position="28"/>
        <end position="51"/>
    </location>
</feature>
<feature type="transmembrane region" description="Helical" evidence="3">
    <location>
        <begin position="177"/>
        <end position="203"/>
    </location>
</feature>
<dbReference type="GO" id="GO:0005319">
    <property type="term" value="F:lipid transporter activity"/>
    <property type="evidence" value="ECO:0007669"/>
    <property type="project" value="TreeGrafter"/>
</dbReference>
<accession>A0AAQ4ENJ6</accession>
<dbReference type="Gene3D" id="3.40.50.300">
    <property type="entry name" value="P-loop containing nucleotide triphosphate hydrolases"/>
    <property type="match status" value="2"/>
</dbReference>
<dbReference type="AlphaFoldDB" id="A0AAQ4ENJ6"/>
<evidence type="ECO:0000259" key="4">
    <source>
        <dbReference type="PROSITE" id="PS50893"/>
    </source>
</evidence>
<keyword evidence="1" id="KW-0547">Nucleotide-binding</keyword>
<dbReference type="GO" id="GO:0140359">
    <property type="term" value="F:ABC-type transporter activity"/>
    <property type="evidence" value="ECO:0007669"/>
    <property type="project" value="InterPro"/>
</dbReference>
<name>A0AAQ4ENJ6_AMBAM</name>
<dbReference type="PANTHER" id="PTHR19229">
    <property type="entry name" value="ATP-BINDING CASSETTE TRANSPORTER SUBFAMILY A ABCA"/>
    <property type="match status" value="1"/>
</dbReference>
<keyword evidence="3" id="KW-0812">Transmembrane</keyword>
<sequence length="624" mass="68305">MLLLLNFTDRSLTSSQEYQRLMGLTDGAFWAGHFACGFSFCLVHSAVCVYFGTLTRQPVTGVAFLDSTDASLLYAVMLVHSALQMLTAMLIACACPSVWPALLCAVFVCLLLPSLAFLSLTGYGSLAEFVFQDRAVILLSSLLPSMATYNVLTILGIQNDFDGSAGWKNIADLALGVYAVTIADIWMVNFLTVVAMLVLIFYLSNVLPWNSPIPLHPLYFLRPSYWQANPTVRVPPYIPLDYSDKRFEPAPWLLRPVVHIEDVTMVYRSTHALRRVSLQAYEQEATAVVGRNGAGKTTLMNIVAGLVKPTVGSVFVRGYDMVKYTRLARGSVSYCPQRDLLFPDMTVWEHLLFFGAVPLVPSQLLIVDEPTSGLDPNSARSIWDLLLGVRISSTLLFSTHDMAEADVLADRVIALSSGTIVCNASPLYLKSTYGACILRRPCPPVMLLPITSSLKSGLRMHSFPIVVNPLNPSQSLTCSAPISLIMDSISLSQGTTVFGQQWPSDLATVVAGAGKGPTTWAQVQVLSMERFLFARRKGLLVAFAFIAPTLIVLVALRWMANGAAELSADFSHDARSGIVVPVSLSAHYPSAVTFLDDDASSRRTLTPFYQTLVRLRAKWIMAFT</sequence>
<dbReference type="InterPro" id="IPR003439">
    <property type="entry name" value="ABC_transporter-like_ATP-bd"/>
</dbReference>
<dbReference type="EMBL" id="JARKHS020013219">
    <property type="protein sequence ID" value="KAK8776231.1"/>
    <property type="molecule type" value="Genomic_DNA"/>
</dbReference>
<keyword evidence="3" id="KW-0472">Membrane</keyword>
<evidence type="ECO:0000256" key="3">
    <source>
        <dbReference type="SAM" id="Phobius"/>
    </source>
</evidence>
<gene>
    <name evidence="5" type="ORF">V5799_030425</name>
</gene>
<dbReference type="InterPro" id="IPR027417">
    <property type="entry name" value="P-loop_NTPase"/>
</dbReference>
<proteinExistence type="predicted"/>
<dbReference type="GO" id="GO:0016020">
    <property type="term" value="C:membrane"/>
    <property type="evidence" value="ECO:0007669"/>
    <property type="project" value="InterPro"/>
</dbReference>
<dbReference type="InterPro" id="IPR026082">
    <property type="entry name" value="ABCA"/>
</dbReference>
<keyword evidence="6" id="KW-1185">Reference proteome</keyword>
<comment type="caution">
    <text evidence="5">The sequence shown here is derived from an EMBL/GenBank/DDBJ whole genome shotgun (WGS) entry which is preliminary data.</text>
</comment>